<organism evidence="1 2">
    <name type="scientific">Zoogloea oleivorans</name>
    <dbReference type="NCBI Taxonomy" id="1552750"/>
    <lineage>
        <taxon>Bacteria</taxon>
        <taxon>Pseudomonadati</taxon>
        <taxon>Pseudomonadota</taxon>
        <taxon>Betaproteobacteria</taxon>
        <taxon>Rhodocyclales</taxon>
        <taxon>Zoogloeaceae</taxon>
        <taxon>Zoogloea</taxon>
    </lineage>
</organism>
<dbReference type="InterPro" id="IPR036280">
    <property type="entry name" value="Multihaem_cyt_sf"/>
</dbReference>
<accession>A0A6C2CYS4</accession>
<dbReference type="EMBL" id="SDKK01000008">
    <property type="protein sequence ID" value="TYC58961.1"/>
    <property type="molecule type" value="Genomic_DNA"/>
</dbReference>
<dbReference type="InterPro" id="IPR018588">
    <property type="entry name" value="Dihaem_cytochrome-c"/>
</dbReference>
<reference evidence="1 2" key="1">
    <citation type="submission" date="2019-01" db="EMBL/GenBank/DDBJ databases">
        <title>Zoogloea oleivorans genome sequencing and assembly.</title>
        <authorList>
            <person name="Tancsics A."/>
            <person name="Farkas M."/>
            <person name="Kriszt B."/>
            <person name="Maroti G."/>
            <person name="Horvath B."/>
        </authorList>
    </citation>
    <scope>NUCLEOTIDE SEQUENCE [LARGE SCALE GENOMIC DNA]</scope>
    <source>
        <strain evidence="1 2">Buc</strain>
    </source>
</reference>
<keyword evidence="2" id="KW-1185">Reference proteome</keyword>
<gene>
    <name evidence="1" type="ORF">ETQ85_10000</name>
</gene>
<sequence>MGIAAWADGEQQTRQVPLLPAYQQECAACHMAYPPAYLPAESWRRLMHTLPTHFGSDASLDTATAAAVSDWLGSHAGTYKRVREAPPENRITRTRWFIKKHDEVPAATWARPAIKSAANCSACHPQAEKGDFNEHRIRIPR</sequence>
<name>A0A6C2CYS4_9RHOO</name>
<evidence type="ECO:0000313" key="1">
    <source>
        <dbReference type="EMBL" id="TYC58961.1"/>
    </source>
</evidence>
<evidence type="ECO:0000313" key="2">
    <source>
        <dbReference type="Proteomes" id="UP000389128"/>
    </source>
</evidence>
<dbReference type="Proteomes" id="UP000389128">
    <property type="component" value="Unassembled WGS sequence"/>
</dbReference>
<proteinExistence type="predicted"/>
<protein>
    <submittedName>
        <fullName evidence="1">Cytochrome C</fullName>
    </submittedName>
</protein>
<comment type="caution">
    <text evidence="1">The sequence shown here is derived from an EMBL/GenBank/DDBJ whole genome shotgun (WGS) entry which is preliminary data.</text>
</comment>
<dbReference type="OrthoDB" id="5296814at2"/>
<dbReference type="AlphaFoldDB" id="A0A6C2CYS4"/>
<dbReference type="Pfam" id="PF09626">
    <property type="entry name" value="DHC"/>
    <property type="match status" value="1"/>
</dbReference>
<dbReference type="SUPFAM" id="SSF48695">
    <property type="entry name" value="Multiheme cytochromes"/>
    <property type="match status" value="1"/>
</dbReference>